<organism evidence="1 2">
    <name type="scientific">Symbiodinium microadriaticum</name>
    <name type="common">Dinoflagellate</name>
    <name type="synonym">Zooxanthella microadriatica</name>
    <dbReference type="NCBI Taxonomy" id="2951"/>
    <lineage>
        <taxon>Eukaryota</taxon>
        <taxon>Sar</taxon>
        <taxon>Alveolata</taxon>
        <taxon>Dinophyceae</taxon>
        <taxon>Suessiales</taxon>
        <taxon>Symbiodiniaceae</taxon>
        <taxon>Symbiodinium</taxon>
    </lineage>
</organism>
<dbReference type="Proteomes" id="UP000186817">
    <property type="component" value="Unassembled WGS sequence"/>
</dbReference>
<dbReference type="EMBL" id="LSRX01001590">
    <property type="protein sequence ID" value="OLP78602.1"/>
    <property type="molecule type" value="Genomic_DNA"/>
</dbReference>
<accession>A0A1Q9C6P2</accession>
<dbReference type="AlphaFoldDB" id="A0A1Q9C6P2"/>
<keyword evidence="2" id="KW-1185">Reference proteome</keyword>
<evidence type="ECO:0000313" key="2">
    <source>
        <dbReference type="Proteomes" id="UP000186817"/>
    </source>
</evidence>
<reference evidence="1 2" key="1">
    <citation type="submission" date="2016-02" db="EMBL/GenBank/DDBJ databases">
        <title>Genome analysis of coral dinoflagellate symbionts highlights evolutionary adaptations to a symbiotic lifestyle.</title>
        <authorList>
            <person name="Aranda M."/>
            <person name="Li Y."/>
            <person name="Liew Y.J."/>
            <person name="Baumgarten S."/>
            <person name="Simakov O."/>
            <person name="Wilson M."/>
            <person name="Piel J."/>
            <person name="Ashoor H."/>
            <person name="Bougouffa S."/>
            <person name="Bajic V.B."/>
            <person name="Ryu T."/>
            <person name="Ravasi T."/>
            <person name="Bayer T."/>
            <person name="Micklem G."/>
            <person name="Kim H."/>
            <person name="Bhak J."/>
            <person name="Lajeunesse T.C."/>
            <person name="Voolstra C.R."/>
        </authorList>
    </citation>
    <scope>NUCLEOTIDE SEQUENCE [LARGE SCALE GENOMIC DNA]</scope>
    <source>
        <strain evidence="1 2">CCMP2467</strain>
    </source>
</reference>
<name>A0A1Q9C6P2_SYMMI</name>
<protein>
    <submittedName>
        <fullName evidence="1">Uncharacterized protein</fullName>
    </submittedName>
</protein>
<evidence type="ECO:0000313" key="1">
    <source>
        <dbReference type="EMBL" id="OLP78602.1"/>
    </source>
</evidence>
<comment type="caution">
    <text evidence="1">The sequence shown here is derived from an EMBL/GenBank/DDBJ whole genome shotgun (WGS) entry which is preliminary data.</text>
</comment>
<sequence length="172" mass="19400">MGGKFVPFVGPQPVKEAKHEELQARTKEMKRRLEWQAEVEKIHLPDASVFVEGVDRYRLSYFDVQQRLFAISRANSPSSVLLRPTWWKPLPEHSTVGLPINVANMQQEPVRSDSLRLSTRFLQHFSTAAMWEKGYLYLQNGTTSLSSSMPPATSMTLTLPAEDHGCVASVGE</sequence>
<proteinExistence type="predicted"/>
<gene>
    <name evidence="1" type="ORF">AK812_SmicGene41204</name>
</gene>